<dbReference type="GeneID" id="14675305"/>
<proteinExistence type="predicted"/>
<organismHost>
    <name type="scientific">Salmonella enterica</name>
    <name type="common">Salmonella choleraesuis</name>
    <dbReference type="NCBI Taxonomy" id="28901"/>
</organismHost>
<protein>
    <submittedName>
        <fullName evidence="1">Uncharacterized protein</fullName>
    </submittedName>
</protein>
<dbReference type="RefSeq" id="YP_007501104.1">
    <property type="nucleotide sequence ID" value="NC_020416.1"/>
</dbReference>
<dbReference type="Proteomes" id="UP000011284">
    <property type="component" value="Segment"/>
</dbReference>
<reference evidence="1 2" key="1">
    <citation type="journal article" date="2013" name="Mol. Microbiol.">
        <title>Long tail fibres of the novel broad-host-range T-even bacteriophage S16 specifically recognize Salmonella OmpC.</title>
        <authorList>
            <person name="Marti R."/>
            <person name="Zurfluh K."/>
            <person name="Hagens S."/>
            <person name="Pianezzi J."/>
            <person name="Klumpp J."/>
            <person name="Loessner M.J."/>
        </authorList>
    </citation>
    <scope>NUCLEOTIDE SEQUENCE [LARGE SCALE GENOMIC DNA]</scope>
</reference>
<organism evidence="1 2">
    <name type="scientific">Salmonella phage S16</name>
    <name type="common">Salmonella phage vB_SenM-S16</name>
    <dbReference type="NCBI Taxonomy" id="1087482"/>
    <lineage>
        <taxon>Viruses</taxon>
        <taxon>Duplodnaviria</taxon>
        <taxon>Heunggongvirae</taxon>
        <taxon>Uroviricota</taxon>
        <taxon>Caudoviricetes</taxon>
        <taxon>Pantevenvirales</taxon>
        <taxon>Straboviridae</taxon>
        <taxon>Tevenvirinae</taxon>
        <taxon>Gelderlandvirus</taxon>
        <taxon>Gelderlandvirus s16</taxon>
    </lineage>
</organism>
<dbReference type="OrthoDB" id="32096at10239"/>
<dbReference type="KEGG" id="vg:14675305"/>
<keyword evidence="2" id="KW-1185">Reference proteome</keyword>
<dbReference type="EMBL" id="HQ331142">
    <property type="protein sequence ID" value="AGE48155.1"/>
    <property type="molecule type" value="Genomic_DNA"/>
</dbReference>
<sequence>MVKCRFTILGFMNFKCTCTVTLSVLVKSSLLFMLSFSLDNINMITEFKAGQWYAYNPAEVSKWLSARRAKGDEKLYDKLKGGAFKVLELNGYGEHAEVMRILSHDKRIFDADDFDQSCLFNFYDKDVLYEVDEKYIIESTSKASIEDKLKQIEALIEEIRCLQK</sequence>
<evidence type="ECO:0000313" key="1">
    <source>
        <dbReference type="EMBL" id="AGE48155.1"/>
    </source>
</evidence>
<name>M1GU62_BPS16</name>
<evidence type="ECO:0000313" key="2">
    <source>
        <dbReference type="Proteomes" id="UP000011284"/>
    </source>
</evidence>
<accession>M1GU62</accession>